<organism evidence="2 3">
    <name type="scientific">Allohahella marinimesophila</name>
    <dbReference type="NCBI Taxonomy" id="1054972"/>
    <lineage>
        <taxon>Bacteria</taxon>
        <taxon>Pseudomonadati</taxon>
        <taxon>Pseudomonadota</taxon>
        <taxon>Gammaproteobacteria</taxon>
        <taxon>Oceanospirillales</taxon>
        <taxon>Hahellaceae</taxon>
        <taxon>Allohahella</taxon>
    </lineage>
</organism>
<dbReference type="PANTHER" id="PTHR43242:SF1">
    <property type="entry name" value="NAD(P)-BINDING ROSSMANN-FOLD SUPERFAMILY PROTEIN"/>
    <property type="match status" value="1"/>
</dbReference>
<dbReference type="Proteomes" id="UP001501337">
    <property type="component" value="Unassembled WGS sequence"/>
</dbReference>
<keyword evidence="3" id="KW-1185">Reference proteome</keyword>
<dbReference type="Gene3D" id="3.40.50.720">
    <property type="entry name" value="NAD(P)-binding Rossmann-like Domain"/>
    <property type="match status" value="1"/>
</dbReference>
<protein>
    <submittedName>
        <fullName evidence="2">SDR family oxidoreductase</fullName>
    </submittedName>
</protein>
<accession>A0ABP7P9S4</accession>
<name>A0ABP7P9S4_9GAMM</name>
<dbReference type="RefSeq" id="WP_344805882.1">
    <property type="nucleotide sequence ID" value="NZ_BAABBO010000009.1"/>
</dbReference>
<dbReference type="SUPFAM" id="SSF51735">
    <property type="entry name" value="NAD(P)-binding Rossmann-fold domains"/>
    <property type="match status" value="1"/>
</dbReference>
<sequence>MQLGPFNQAAEDTGVAGFGEPSAGARQKLLVTGASGFLGSEICYQAASAYEVYALSHERAVPDTLAAWRSRIDLCDADMLSALFHQFKPQLVVHCAAMSSPEACEEDPVASELINIQSTRLLAALCAETGCRLIFTSTDLVYDGLLGHYDETAQPRPVNTYGRHKVEAEQAVKASGCHGIICRLPLLFGHGRLQPSPMERTLERWAAGETVTGFSDEYRSTISYAAAARGLLQLAESVPRHQMQLLHLGGLQTVSRFEFLQALAERLQHYCEQRVDATDNHRRPAHPTLVSAAASAMAYTKSGLREQARLLAARPADVSLDSRAAREFDLRMPFLDNQLDAALNCYDEAYHQKR</sequence>
<gene>
    <name evidence="2" type="ORF">GCM10022278_20130</name>
</gene>
<dbReference type="Pfam" id="PF04321">
    <property type="entry name" value="RmlD_sub_bind"/>
    <property type="match status" value="1"/>
</dbReference>
<reference evidence="3" key="1">
    <citation type="journal article" date="2019" name="Int. J. Syst. Evol. Microbiol.">
        <title>The Global Catalogue of Microorganisms (GCM) 10K type strain sequencing project: providing services to taxonomists for standard genome sequencing and annotation.</title>
        <authorList>
            <consortium name="The Broad Institute Genomics Platform"/>
            <consortium name="The Broad Institute Genome Sequencing Center for Infectious Disease"/>
            <person name="Wu L."/>
            <person name="Ma J."/>
        </authorList>
    </citation>
    <scope>NUCLEOTIDE SEQUENCE [LARGE SCALE GENOMIC DNA]</scope>
    <source>
        <strain evidence="3">JCM 17555</strain>
    </source>
</reference>
<evidence type="ECO:0000259" key="1">
    <source>
        <dbReference type="Pfam" id="PF04321"/>
    </source>
</evidence>
<evidence type="ECO:0000313" key="2">
    <source>
        <dbReference type="EMBL" id="GAA3962087.1"/>
    </source>
</evidence>
<proteinExistence type="predicted"/>
<dbReference type="CDD" id="cd05254">
    <property type="entry name" value="dTDP_HR_like_SDR_e"/>
    <property type="match status" value="1"/>
</dbReference>
<dbReference type="InterPro" id="IPR029903">
    <property type="entry name" value="RmlD-like-bd"/>
</dbReference>
<evidence type="ECO:0000313" key="3">
    <source>
        <dbReference type="Proteomes" id="UP001501337"/>
    </source>
</evidence>
<dbReference type="InterPro" id="IPR036291">
    <property type="entry name" value="NAD(P)-bd_dom_sf"/>
</dbReference>
<feature type="domain" description="RmlD-like substrate binding" evidence="1">
    <location>
        <begin position="28"/>
        <end position="286"/>
    </location>
</feature>
<dbReference type="EMBL" id="BAABBO010000009">
    <property type="protein sequence ID" value="GAA3962087.1"/>
    <property type="molecule type" value="Genomic_DNA"/>
</dbReference>
<dbReference type="PANTHER" id="PTHR43242">
    <property type="entry name" value="NAD(P)-BINDING ROSSMANN-FOLD SUPERFAMILY PROTEIN"/>
    <property type="match status" value="1"/>
</dbReference>
<comment type="caution">
    <text evidence="2">The sequence shown here is derived from an EMBL/GenBank/DDBJ whole genome shotgun (WGS) entry which is preliminary data.</text>
</comment>